<proteinExistence type="predicted"/>
<name>A0ABX3TSF0_9MYCO</name>
<dbReference type="Proteomes" id="UP000192847">
    <property type="component" value="Unassembled WGS sequence"/>
</dbReference>
<reference evidence="1 2" key="1">
    <citation type="submission" date="2017-02" db="EMBL/GenBank/DDBJ databases">
        <title>The new phylogeny of genus Mycobacterium.</title>
        <authorList>
            <person name="Tortoli E."/>
            <person name="Trovato A."/>
            <person name="Cirillo D.M."/>
        </authorList>
    </citation>
    <scope>NUCLEOTIDE SEQUENCE [LARGE SCALE GENOMIC DNA]</scope>
    <source>
        <strain evidence="1 2">CCUG 56329</strain>
    </source>
</reference>
<evidence type="ECO:0000313" key="1">
    <source>
        <dbReference type="EMBL" id="ORB81756.1"/>
    </source>
</evidence>
<gene>
    <name evidence="1" type="ORF">BST46_01795</name>
</gene>
<dbReference type="EMBL" id="MVIL01000003">
    <property type="protein sequence ID" value="ORB81756.1"/>
    <property type="molecule type" value="Genomic_DNA"/>
</dbReference>
<organism evidence="1 2">
    <name type="scientific">Mycobacterium timonense</name>
    <dbReference type="NCBI Taxonomy" id="701043"/>
    <lineage>
        <taxon>Bacteria</taxon>
        <taxon>Bacillati</taxon>
        <taxon>Actinomycetota</taxon>
        <taxon>Actinomycetes</taxon>
        <taxon>Mycobacteriales</taxon>
        <taxon>Mycobacteriaceae</taxon>
        <taxon>Mycobacterium</taxon>
        <taxon>Mycobacterium avium complex (MAC)</taxon>
    </lineage>
</organism>
<keyword evidence="2" id="KW-1185">Reference proteome</keyword>
<evidence type="ECO:0000313" key="2">
    <source>
        <dbReference type="Proteomes" id="UP000192847"/>
    </source>
</evidence>
<dbReference type="RefSeq" id="WP_019732130.1">
    <property type="nucleotide sequence ID" value="NZ_MVIL01000003.1"/>
</dbReference>
<evidence type="ECO:0008006" key="3">
    <source>
        <dbReference type="Google" id="ProtNLM"/>
    </source>
</evidence>
<protein>
    <recommendedName>
        <fullName evidence="3">HNH endonuclease</fullName>
    </recommendedName>
</protein>
<comment type="caution">
    <text evidence="1">The sequence shown here is derived from an EMBL/GenBank/DDBJ whole genome shotgun (WGS) entry which is preliminary data.</text>
</comment>
<sequence length="403" mass="44595">MSDVHECLAGPRCRNAVILANATGDVLRRDGAPTENDNELCPACLRHLMKAISQLPNDWAQLRAALGERHQRPGQKVRLTPEPAVPISTRKDALMRDIVDTARLAAELVADVINTAAPAGRRLPAPPAWLAAELVDDRSIAVRSFDDTRAHDADLLAACIRMVEPNIDKLAGHELHGHYAWNRNTGRHEIVDLIGVDLAFELVDLHHQARAELGLTRLRHRYEMPCPNCGAPVGRDDGTIIVDCKQCNSAWTEREYQFLAGLITHERLDMILKWLLAEAYWRLDMLQNLADMMHRHKNLDADAAAALEILDAALGEHKRPADRVVATDRKTAAERQAADDTWAFGNEPVYRRPKRKPAPARAPVENPIAAASLSTLVDIDADAVLNGDARCRDCNLIHTGECP</sequence>
<accession>A0ABX3TSF0</accession>